<dbReference type="GO" id="GO:0044183">
    <property type="term" value="F:protein folding chaperone"/>
    <property type="evidence" value="ECO:0007669"/>
    <property type="project" value="TreeGrafter"/>
</dbReference>
<dbReference type="PIRSF" id="PIRSF005261">
    <property type="entry name" value="Heat_shock_Hsp33"/>
    <property type="match status" value="1"/>
</dbReference>
<accession>G4SZL7</accession>
<keyword evidence="3" id="KW-1015">Disulfide bond</keyword>
<sequence length="289" mass="32799">MKEQDQLRRFIFEDLGVRGEWVKLNESWRQSIAHQQASPFIMEQLGQALAAVTMLSAIVKFKGSMILQAQGTGVIRTLVAQSSDERNIRGLVRCNEDVDSASFEQMYGQGQLILTIESENSSPYQGVVPLAGRNLGEALETYFSQSEQLNTRVWLVADQHQAAGLLLQELPSRKGDKEDWARIEMLAQTVTDRELLELDCEPLLYRLFNQEKVRVLDSESVEFRCACSRNKIENTLRSLGREELEDILQTRGDIEVNCEFCGQNYSFDRIDVEGLFADIAVTNATDTRH</sequence>
<evidence type="ECO:0000313" key="6">
    <source>
        <dbReference type="EMBL" id="CCE24458.1"/>
    </source>
</evidence>
<gene>
    <name evidence="6" type="primary">hslO</name>
    <name evidence="6" type="ordered locus">MEALZ_2788</name>
</gene>
<dbReference type="AlphaFoldDB" id="G4SZL7"/>
<evidence type="ECO:0000313" key="7">
    <source>
        <dbReference type="Proteomes" id="UP000008315"/>
    </source>
</evidence>
<name>G4SZL7_META2</name>
<dbReference type="InterPro" id="IPR016153">
    <property type="entry name" value="Heat_shock_Hsp33_N"/>
</dbReference>
<keyword evidence="4" id="KW-0143">Chaperone</keyword>
<dbReference type="Gene3D" id="3.90.1280.10">
    <property type="entry name" value="HSP33 redox switch-like"/>
    <property type="match status" value="1"/>
</dbReference>
<dbReference type="Proteomes" id="UP000008315">
    <property type="component" value="Chromosome"/>
</dbReference>
<evidence type="ECO:0000256" key="4">
    <source>
        <dbReference type="ARBA" id="ARBA00023186"/>
    </source>
</evidence>
<reference evidence="7" key="1">
    <citation type="journal article" date="2012" name="J. Bacteriol.">
        <title>Genome sequence of the haloalkaliphilic methanotrophic bacterium Methylomicrobium alcaliphilum 20Z.</title>
        <authorList>
            <person name="Vuilleumier S."/>
            <person name="Khmelenina V.N."/>
            <person name="Bringel F."/>
            <person name="Reshetnikov A.S."/>
            <person name="Lajus A."/>
            <person name="Mangenot S."/>
            <person name="Rouy Z."/>
            <person name="Op den Camp H.J."/>
            <person name="Jetten M.S."/>
            <person name="Dispirito A.A."/>
            <person name="Dunfield P."/>
            <person name="Klotz M.G."/>
            <person name="Semrau J.D."/>
            <person name="Stein L.Y."/>
            <person name="Barbe V."/>
            <person name="Medigue C."/>
            <person name="Trotsenko Y.A."/>
            <person name="Kalyuzhnaya M.G."/>
        </authorList>
    </citation>
    <scope>NUCLEOTIDE SEQUENCE [LARGE SCALE GENOMIC DNA]</scope>
    <source>
        <strain evidence="7">DSM 19304 / NCIMB 14124 / VKM B-2133 / 20Z</strain>
    </source>
</reference>
<dbReference type="GO" id="GO:0005737">
    <property type="term" value="C:cytoplasm"/>
    <property type="evidence" value="ECO:0007669"/>
    <property type="project" value="InterPro"/>
</dbReference>
<dbReference type="PATRIC" id="fig|271065.3.peg.2862"/>
<evidence type="ECO:0000256" key="1">
    <source>
        <dbReference type="ARBA" id="ARBA00022490"/>
    </source>
</evidence>
<dbReference type="Gene3D" id="1.10.287.480">
    <property type="entry name" value="helix hairpin bin"/>
    <property type="match status" value="1"/>
</dbReference>
<keyword evidence="1" id="KW-0963">Cytoplasm</keyword>
<evidence type="ECO:0000256" key="5">
    <source>
        <dbReference type="ARBA" id="ARBA00023284"/>
    </source>
</evidence>
<dbReference type="Gene3D" id="3.55.30.10">
    <property type="entry name" value="Hsp33 domain"/>
    <property type="match status" value="1"/>
</dbReference>
<evidence type="ECO:0000256" key="3">
    <source>
        <dbReference type="ARBA" id="ARBA00023157"/>
    </source>
</evidence>
<dbReference type="HOGENOM" id="CLU_054493_0_0_6"/>
<dbReference type="PANTHER" id="PTHR30111">
    <property type="entry name" value="33 KDA CHAPERONIN"/>
    <property type="match status" value="1"/>
</dbReference>
<dbReference type="STRING" id="1091494.MEALZ_2788"/>
<dbReference type="InterPro" id="IPR016154">
    <property type="entry name" value="Heat_shock_Hsp33_C"/>
</dbReference>
<keyword evidence="5" id="KW-0676">Redox-active center</keyword>
<evidence type="ECO:0000256" key="2">
    <source>
        <dbReference type="ARBA" id="ARBA00022833"/>
    </source>
</evidence>
<dbReference type="GO" id="GO:0051082">
    <property type="term" value="F:unfolded protein binding"/>
    <property type="evidence" value="ECO:0007669"/>
    <property type="project" value="InterPro"/>
</dbReference>
<dbReference type="RefSeq" id="WP_014149223.1">
    <property type="nucleotide sequence ID" value="NC_016112.1"/>
</dbReference>
<dbReference type="SUPFAM" id="SSF118352">
    <property type="entry name" value="HSP33 redox switch-like"/>
    <property type="match status" value="1"/>
</dbReference>
<dbReference type="KEGG" id="mah:MEALZ_2788"/>
<organism evidence="6 7">
    <name type="scientific">Methylotuvimicrobium alcaliphilum (strain DSM 19304 / NCIMB 14124 / VKM B-2133 / 20Z)</name>
    <name type="common">Methylomicrobium alcaliphilum</name>
    <dbReference type="NCBI Taxonomy" id="1091494"/>
    <lineage>
        <taxon>Bacteria</taxon>
        <taxon>Pseudomonadati</taxon>
        <taxon>Pseudomonadota</taxon>
        <taxon>Gammaproteobacteria</taxon>
        <taxon>Methylococcales</taxon>
        <taxon>Methylococcaceae</taxon>
        <taxon>Methylotuvimicrobium</taxon>
    </lineage>
</organism>
<dbReference type="EMBL" id="FO082060">
    <property type="protein sequence ID" value="CCE24458.1"/>
    <property type="molecule type" value="Genomic_DNA"/>
</dbReference>
<dbReference type="SUPFAM" id="SSF64397">
    <property type="entry name" value="Hsp33 domain"/>
    <property type="match status" value="1"/>
</dbReference>
<proteinExistence type="predicted"/>
<keyword evidence="7" id="KW-1185">Reference proteome</keyword>
<dbReference type="InterPro" id="IPR023212">
    <property type="entry name" value="Hsp33_helix_hairpin_bin_dom_sf"/>
</dbReference>
<dbReference type="NCBIfam" id="NF001033">
    <property type="entry name" value="PRK00114.1"/>
    <property type="match status" value="1"/>
</dbReference>
<keyword evidence="2" id="KW-0862">Zinc</keyword>
<dbReference type="Pfam" id="PF01430">
    <property type="entry name" value="HSP33"/>
    <property type="match status" value="1"/>
</dbReference>
<dbReference type="InterPro" id="IPR000397">
    <property type="entry name" value="Heat_shock_Hsp33"/>
</dbReference>
<dbReference type="GO" id="GO:0042026">
    <property type="term" value="P:protein refolding"/>
    <property type="evidence" value="ECO:0007669"/>
    <property type="project" value="TreeGrafter"/>
</dbReference>
<protein>
    <submittedName>
        <fullName evidence="6">33 kDa chaperonin</fullName>
    </submittedName>
</protein>
<dbReference type="CDD" id="cd00498">
    <property type="entry name" value="Hsp33"/>
    <property type="match status" value="1"/>
</dbReference>
<dbReference type="PANTHER" id="PTHR30111:SF1">
    <property type="entry name" value="33 KDA CHAPERONIN"/>
    <property type="match status" value="1"/>
</dbReference>